<sequence>MSYNGVPPDYLRCKLFPSSLHDKAHRWLKSLRHGSITSWGQFRAAFLQQFFINSRSAALKNKIATFQQATTESFYEAWDSYKEYLMDCPTQSYMESDMMNFLYNGIEQKYQMALDTARIGDFISNTLEEATELIENFAASNVSCCPDYCRRIKTLMRNKEMEDLTAKVAMLLKAQRRSVYMIEDHEYEDEVDGTEEINFVGGQGNFQNQDFNQNYRNHPNLSYRSNNVENPGDKVYPPRNTQAKPFVQA</sequence>
<evidence type="ECO:0000313" key="3">
    <source>
        <dbReference type="EMBL" id="KAL1223741.1"/>
    </source>
</evidence>
<keyword evidence="4" id="KW-1185">Reference proteome</keyword>
<proteinExistence type="predicted"/>
<organism evidence="3 4">
    <name type="scientific">Cardamine amara subsp. amara</name>
    <dbReference type="NCBI Taxonomy" id="228776"/>
    <lineage>
        <taxon>Eukaryota</taxon>
        <taxon>Viridiplantae</taxon>
        <taxon>Streptophyta</taxon>
        <taxon>Embryophyta</taxon>
        <taxon>Tracheophyta</taxon>
        <taxon>Spermatophyta</taxon>
        <taxon>Magnoliopsida</taxon>
        <taxon>eudicotyledons</taxon>
        <taxon>Gunneridae</taxon>
        <taxon>Pentapetalae</taxon>
        <taxon>rosids</taxon>
        <taxon>malvids</taxon>
        <taxon>Brassicales</taxon>
        <taxon>Brassicaceae</taxon>
        <taxon>Cardamineae</taxon>
        <taxon>Cardamine</taxon>
    </lineage>
</organism>
<protein>
    <recommendedName>
        <fullName evidence="2">Retrotransposon gag domain-containing protein</fullName>
    </recommendedName>
</protein>
<dbReference type="AlphaFoldDB" id="A0ABD1C3F0"/>
<dbReference type="Pfam" id="PF03732">
    <property type="entry name" value="Retrotrans_gag"/>
    <property type="match status" value="1"/>
</dbReference>
<accession>A0ABD1C3F0</accession>
<feature type="domain" description="Retrotransposon gag" evidence="2">
    <location>
        <begin position="14"/>
        <end position="107"/>
    </location>
</feature>
<gene>
    <name evidence="3" type="ORF">V5N11_029788</name>
</gene>
<evidence type="ECO:0000256" key="1">
    <source>
        <dbReference type="SAM" id="MobiDB-lite"/>
    </source>
</evidence>
<dbReference type="InterPro" id="IPR005162">
    <property type="entry name" value="Retrotrans_gag_dom"/>
</dbReference>
<dbReference type="Proteomes" id="UP001558713">
    <property type="component" value="Unassembled WGS sequence"/>
</dbReference>
<dbReference type="EMBL" id="JBANAX010000067">
    <property type="protein sequence ID" value="KAL1223741.1"/>
    <property type="molecule type" value="Genomic_DNA"/>
</dbReference>
<evidence type="ECO:0000259" key="2">
    <source>
        <dbReference type="Pfam" id="PF03732"/>
    </source>
</evidence>
<dbReference type="PANTHER" id="PTHR33223:SF11">
    <property type="entry name" value="ELEMENT PROTEIN, PUTATIVE-RELATED"/>
    <property type="match status" value="1"/>
</dbReference>
<reference evidence="3 4" key="1">
    <citation type="submission" date="2024-04" db="EMBL/GenBank/DDBJ databases">
        <title>Genome assembly C_amara_ONT_v2.</title>
        <authorList>
            <person name="Yant L."/>
            <person name="Moore C."/>
            <person name="Slenker M."/>
        </authorList>
    </citation>
    <scope>NUCLEOTIDE SEQUENCE [LARGE SCALE GENOMIC DNA]</scope>
    <source>
        <tissue evidence="3">Leaf</tissue>
    </source>
</reference>
<feature type="compositionally biased region" description="Polar residues" evidence="1">
    <location>
        <begin position="215"/>
        <end position="229"/>
    </location>
</feature>
<comment type="caution">
    <text evidence="3">The sequence shown here is derived from an EMBL/GenBank/DDBJ whole genome shotgun (WGS) entry which is preliminary data.</text>
</comment>
<dbReference type="PANTHER" id="PTHR33223">
    <property type="entry name" value="CCHC-TYPE DOMAIN-CONTAINING PROTEIN"/>
    <property type="match status" value="1"/>
</dbReference>
<feature type="region of interest" description="Disordered" evidence="1">
    <location>
        <begin position="208"/>
        <end position="249"/>
    </location>
</feature>
<name>A0ABD1C3F0_CARAN</name>
<evidence type="ECO:0000313" key="4">
    <source>
        <dbReference type="Proteomes" id="UP001558713"/>
    </source>
</evidence>